<reference evidence="9" key="1">
    <citation type="submission" date="2024-07" db="EMBL/GenBank/DDBJ databases">
        <title>Halotolerant mesophilic bacterium Ornithinibacillus sp. 4-3, sp. nov., isolated from soil.</title>
        <authorList>
            <person name="Sidarenka A.V."/>
            <person name="Guliayeva D.E."/>
            <person name="Leanovich S.I."/>
            <person name="Hileuskaya K.S."/>
            <person name="Akhremchuk A.E."/>
            <person name="Sikolenko M.A."/>
            <person name="Valentovich L.N."/>
        </authorList>
    </citation>
    <scope>NUCLEOTIDE SEQUENCE</scope>
    <source>
        <strain evidence="9">4-3</strain>
    </source>
</reference>
<feature type="binding site" evidence="7">
    <location>
        <position position="101"/>
    </location>
    <ligand>
        <name>Zn(2+)</name>
        <dbReference type="ChEBI" id="CHEBI:29105"/>
        <label>1</label>
    </ligand>
</feature>
<dbReference type="InterPro" id="IPR036264">
    <property type="entry name" value="Bact_exopeptidase_dim_dom"/>
</dbReference>
<keyword evidence="7" id="KW-0862">Zinc</keyword>
<dbReference type="NCBIfam" id="TIGR01879">
    <property type="entry name" value="hydantase"/>
    <property type="match status" value="1"/>
</dbReference>
<keyword evidence="5" id="KW-0378">Hydrolase</keyword>
<dbReference type="InterPro" id="IPR010158">
    <property type="entry name" value="Amidase_Cbmase"/>
</dbReference>
<comment type="cofactor">
    <cofactor evidence="1">
        <name>Mn(2+)</name>
        <dbReference type="ChEBI" id="CHEBI:29035"/>
    </cofactor>
</comment>
<dbReference type="AlphaFoldDB" id="A0AB39HTJ9"/>
<keyword evidence="6" id="KW-0464">Manganese</keyword>
<name>A0AB39HTJ9_9BACI</name>
<feature type="domain" description="Peptidase M20 dimerisation" evidence="8">
    <location>
        <begin position="231"/>
        <end position="334"/>
    </location>
</feature>
<evidence type="ECO:0000256" key="2">
    <source>
        <dbReference type="ARBA" id="ARBA00006153"/>
    </source>
</evidence>
<dbReference type="Gene3D" id="3.30.70.360">
    <property type="match status" value="1"/>
</dbReference>
<protein>
    <submittedName>
        <fullName evidence="9">M20 family metallo-hydrolase</fullName>
    </submittedName>
</protein>
<gene>
    <name evidence="9" type="ORF">AB4Y30_04850</name>
</gene>
<dbReference type="EMBL" id="CP162599">
    <property type="protein sequence ID" value="XDK33683.1"/>
    <property type="molecule type" value="Genomic_DNA"/>
</dbReference>
<dbReference type="CDD" id="cd03884">
    <property type="entry name" value="M20_bAS"/>
    <property type="match status" value="1"/>
</dbReference>
<dbReference type="SUPFAM" id="SSF55031">
    <property type="entry name" value="Bacterial exopeptidase dimerisation domain"/>
    <property type="match status" value="1"/>
</dbReference>
<comment type="similarity">
    <text evidence="2">Belongs to the peptidase M20 family.</text>
</comment>
<evidence type="ECO:0000256" key="3">
    <source>
        <dbReference type="ARBA" id="ARBA00011738"/>
    </source>
</evidence>
<dbReference type="RefSeq" id="WP_368654361.1">
    <property type="nucleotide sequence ID" value="NZ_CP162599.1"/>
</dbReference>
<dbReference type="Pfam" id="PF07687">
    <property type="entry name" value="M20_dimer"/>
    <property type="match status" value="1"/>
</dbReference>
<evidence type="ECO:0000256" key="7">
    <source>
        <dbReference type="PIRSR" id="PIRSR001235-1"/>
    </source>
</evidence>
<dbReference type="PIRSF" id="PIRSF001235">
    <property type="entry name" value="Amidase_carbamoylase"/>
    <property type="match status" value="1"/>
</dbReference>
<sequence>MDLVYDLKENLLANYDKKNDRDGISGERIAERLSHLSKIGRTSSNGSNRPGYSQEEKAAKELIASWMREAGLDVRFDGGGNVIGRLAGKNPESPAIVSGSHVDSVPNGGHFDGPLGVMLALEIVDAWQSSGYVPEKPYEVVIFADEEGACFNGGLNGSEAFTGDVNMVEKLRLTDSAGRSFEEVLKDVGLTVEGYETTSREQEEIEMYVEVHIEQGKRLEKENLPCGIVTGIAGAQWIAFTFTGEASHAGNTPMTDRRDPMLAVSDFMLAINKLPGKYNDSAVVTVGKLNVKPNGVNVIPSSVELFVDLRDIYQDTRDEIALQVKEAAKQAGEKFNIDVVYKELMDTIPVPIAKDLQGKLAETLEELDVEPYYLPSGAGHDAMILGQKWPVAMLFVQSKAGISHNPAEWTELADAVMAARALKKFIEKMQ</sequence>
<feature type="binding site" evidence="7">
    <location>
        <position position="212"/>
    </location>
    <ligand>
        <name>Zn(2+)</name>
        <dbReference type="ChEBI" id="CHEBI:29105"/>
        <label>1</label>
    </ligand>
</feature>
<feature type="binding site" evidence="7">
    <location>
        <position position="404"/>
    </location>
    <ligand>
        <name>Zn(2+)</name>
        <dbReference type="ChEBI" id="CHEBI:29105"/>
        <label>2</label>
    </ligand>
</feature>
<dbReference type="Gene3D" id="3.40.630.10">
    <property type="entry name" value="Zn peptidases"/>
    <property type="match status" value="1"/>
</dbReference>
<dbReference type="InterPro" id="IPR002933">
    <property type="entry name" value="Peptidase_M20"/>
</dbReference>
<evidence type="ECO:0000256" key="6">
    <source>
        <dbReference type="ARBA" id="ARBA00023211"/>
    </source>
</evidence>
<organism evidence="9">
    <name type="scientific">Ornithinibacillus sp. 4-3</name>
    <dbReference type="NCBI Taxonomy" id="3231488"/>
    <lineage>
        <taxon>Bacteria</taxon>
        <taxon>Bacillati</taxon>
        <taxon>Bacillota</taxon>
        <taxon>Bacilli</taxon>
        <taxon>Bacillales</taxon>
        <taxon>Bacillaceae</taxon>
        <taxon>Ornithinibacillus</taxon>
    </lineage>
</organism>
<proteinExistence type="inferred from homology"/>
<dbReference type="GO" id="GO:0016813">
    <property type="term" value="F:hydrolase activity, acting on carbon-nitrogen (but not peptide) bonds, in linear amidines"/>
    <property type="evidence" value="ECO:0007669"/>
    <property type="project" value="InterPro"/>
</dbReference>
<dbReference type="NCBIfam" id="NF006771">
    <property type="entry name" value="PRK09290.1-5"/>
    <property type="match status" value="1"/>
</dbReference>
<dbReference type="PANTHER" id="PTHR32494:SF19">
    <property type="entry name" value="ALLANTOATE DEIMINASE-RELATED"/>
    <property type="match status" value="1"/>
</dbReference>
<dbReference type="Pfam" id="PF01546">
    <property type="entry name" value="Peptidase_M20"/>
    <property type="match status" value="1"/>
</dbReference>
<evidence type="ECO:0000256" key="4">
    <source>
        <dbReference type="ARBA" id="ARBA00022723"/>
    </source>
</evidence>
<evidence type="ECO:0000256" key="5">
    <source>
        <dbReference type="ARBA" id="ARBA00022801"/>
    </source>
</evidence>
<feature type="binding site" evidence="7">
    <location>
        <position position="147"/>
    </location>
    <ligand>
        <name>Zn(2+)</name>
        <dbReference type="ChEBI" id="CHEBI:29105"/>
        <label>2</label>
    </ligand>
</feature>
<feature type="binding site" evidence="7">
    <location>
        <position position="112"/>
    </location>
    <ligand>
        <name>Zn(2+)</name>
        <dbReference type="ChEBI" id="CHEBI:29105"/>
        <label>1</label>
    </ligand>
</feature>
<feature type="binding site" evidence="7">
    <location>
        <position position="112"/>
    </location>
    <ligand>
        <name>Zn(2+)</name>
        <dbReference type="ChEBI" id="CHEBI:29105"/>
        <label>2</label>
    </ligand>
</feature>
<comment type="subunit">
    <text evidence="3">Homodimer.</text>
</comment>
<dbReference type="PANTHER" id="PTHR32494">
    <property type="entry name" value="ALLANTOATE DEIMINASE-RELATED"/>
    <property type="match status" value="1"/>
</dbReference>
<accession>A0AB39HTJ9</accession>
<evidence type="ECO:0000313" key="9">
    <source>
        <dbReference type="EMBL" id="XDK33683.1"/>
    </source>
</evidence>
<dbReference type="SUPFAM" id="SSF53187">
    <property type="entry name" value="Zn-dependent exopeptidases"/>
    <property type="match status" value="1"/>
</dbReference>
<dbReference type="InterPro" id="IPR011650">
    <property type="entry name" value="Peptidase_M20_dimer"/>
</dbReference>
<evidence type="ECO:0000259" key="8">
    <source>
        <dbReference type="Pfam" id="PF07687"/>
    </source>
</evidence>
<keyword evidence="4 7" id="KW-0479">Metal-binding</keyword>
<dbReference type="GO" id="GO:0046872">
    <property type="term" value="F:metal ion binding"/>
    <property type="evidence" value="ECO:0007669"/>
    <property type="project" value="UniProtKB-KW"/>
</dbReference>
<comment type="cofactor">
    <cofactor evidence="7">
        <name>Zn(2+)</name>
        <dbReference type="ChEBI" id="CHEBI:29105"/>
    </cofactor>
    <text evidence="7">Binds 2 Zn(2+) ions per subunit.</text>
</comment>
<evidence type="ECO:0000256" key="1">
    <source>
        <dbReference type="ARBA" id="ARBA00001936"/>
    </source>
</evidence>